<feature type="transmembrane region" description="Helical" evidence="1">
    <location>
        <begin position="168"/>
        <end position="189"/>
    </location>
</feature>
<dbReference type="RefSeq" id="WP_243992378.1">
    <property type="nucleotide sequence ID" value="NZ_JALHLE010000008.1"/>
</dbReference>
<dbReference type="Gene3D" id="1.20.1530.20">
    <property type="match status" value="1"/>
</dbReference>
<accession>A0ABT0AZY1</accession>
<evidence type="ECO:0008006" key="4">
    <source>
        <dbReference type="Google" id="ProtNLM"/>
    </source>
</evidence>
<organism evidence="2 3">
    <name type="scientific">Novosphingobium album</name>
    <name type="common">ex Hu et al. 2023</name>
    <dbReference type="NCBI Taxonomy" id="2930093"/>
    <lineage>
        <taxon>Bacteria</taxon>
        <taxon>Pseudomonadati</taxon>
        <taxon>Pseudomonadota</taxon>
        <taxon>Alphaproteobacteria</taxon>
        <taxon>Sphingomonadales</taxon>
        <taxon>Sphingomonadaceae</taxon>
        <taxon>Novosphingobium</taxon>
    </lineage>
</organism>
<protein>
    <recommendedName>
        <fullName evidence="4">Na+-dependent transporter</fullName>
    </recommendedName>
</protein>
<feature type="transmembrane region" description="Helical" evidence="1">
    <location>
        <begin position="195"/>
        <end position="218"/>
    </location>
</feature>
<feature type="transmembrane region" description="Helical" evidence="1">
    <location>
        <begin position="131"/>
        <end position="156"/>
    </location>
</feature>
<keyword evidence="1" id="KW-0472">Membrane</keyword>
<evidence type="ECO:0000256" key="1">
    <source>
        <dbReference type="SAM" id="Phobius"/>
    </source>
</evidence>
<name>A0ABT0AZY1_9SPHN</name>
<keyword evidence="1" id="KW-0812">Transmembrane</keyword>
<evidence type="ECO:0000313" key="3">
    <source>
        <dbReference type="Proteomes" id="UP001162880"/>
    </source>
</evidence>
<feature type="transmembrane region" description="Helical" evidence="1">
    <location>
        <begin position="251"/>
        <end position="274"/>
    </location>
</feature>
<comment type="caution">
    <text evidence="2">The sequence shown here is derived from an EMBL/GenBank/DDBJ whole genome shotgun (WGS) entry which is preliminary data.</text>
</comment>
<proteinExistence type="predicted"/>
<evidence type="ECO:0000313" key="2">
    <source>
        <dbReference type="EMBL" id="MCJ2178376.1"/>
    </source>
</evidence>
<dbReference type="InterPro" id="IPR038770">
    <property type="entry name" value="Na+/solute_symporter_sf"/>
</dbReference>
<feature type="transmembrane region" description="Helical" evidence="1">
    <location>
        <begin position="6"/>
        <end position="24"/>
    </location>
</feature>
<dbReference type="EMBL" id="JALHLE010000008">
    <property type="protein sequence ID" value="MCJ2178376.1"/>
    <property type="molecule type" value="Genomic_DNA"/>
</dbReference>
<dbReference type="Proteomes" id="UP001162880">
    <property type="component" value="Unassembled WGS sequence"/>
</dbReference>
<feature type="transmembrane region" description="Helical" evidence="1">
    <location>
        <begin position="36"/>
        <end position="59"/>
    </location>
</feature>
<sequence length="286" mass="29338">MSVIVILKLMLVISIALMLFALALRARVADLGYLFVHWRLGLGAFAAMFVVVPVVAILLARTFDLNPAVKVALVAIAFSPLPPILPGKQIKAGGEACYVTGLLFAATLASIVVAPFGIAFAASIFDVEAAITPMAVAMPLIVTVLAPLLAGLALSPMFGTAVSQLSPILSKIGTALLVLAVLGLVVMMLPGIRDVIGQGTLVVLCITIAAGMVAGYFFGGPERGDKAALSLAAATRHPGVAVAIATQTFPAASLAPAAIVLSLVLSTVLCIPYLRYMGKQPRKAAA</sequence>
<keyword evidence="3" id="KW-1185">Reference proteome</keyword>
<reference evidence="2" key="1">
    <citation type="submission" date="2022-03" db="EMBL/GenBank/DDBJ databases">
        <title>Identification of a novel bacterium isolated from mangrove sediments.</title>
        <authorList>
            <person name="Pan X."/>
        </authorList>
    </citation>
    <scope>NUCLEOTIDE SEQUENCE</scope>
    <source>
        <strain evidence="2">B2580</strain>
    </source>
</reference>
<keyword evidence="1" id="KW-1133">Transmembrane helix</keyword>
<gene>
    <name evidence="2" type="ORF">MTR64_07355</name>
</gene>
<feature type="transmembrane region" description="Helical" evidence="1">
    <location>
        <begin position="97"/>
        <end position="125"/>
    </location>
</feature>